<keyword evidence="3" id="KW-0460">Magnesium</keyword>
<dbReference type="RefSeq" id="WP_250939217.1">
    <property type="nucleotide sequence ID" value="NZ_JAMLJK010000004.1"/>
</dbReference>
<dbReference type="Pfam" id="PF08282">
    <property type="entry name" value="Hydrolase_3"/>
    <property type="match status" value="2"/>
</dbReference>
<evidence type="ECO:0000313" key="5">
    <source>
        <dbReference type="Proteomes" id="UP001165678"/>
    </source>
</evidence>
<dbReference type="SFLD" id="SFLDG01140">
    <property type="entry name" value="C2.B:_Phosphomannomutase_and_P"/>
    <property type="match status" value="1"/>
</dbReference>
<dbReference type="EMBL" id="JAPIVE010000003">
    <property type="protein sequence ID" value="MCX2524825.1"/>
    <property type="molecule type" value="Genomic_DNA"/>
</dbReference>
<dbReference type="SUPFAM" id="SSF56784">
    <property type="entry name" value="HAD-like"/>
    <property type="match status" value="1"/>
</dbReference>
<evidence type="ECO:0000256" key="3">
    <source>
        <dbReference type="ARBA" id="ARBA00022842"/>
    </source>
</evidence>
<dbReference type="Gene3D" id="3.40.50.1000">
    <property type="entry name" value="HAD superfamily/HAD-like"/>
    <property type="match status" value="1"/>
</dbReference>
<dbReference type="PANTHER" id="PTHR10000:SF8">
    <property type="entry name" value="HAD SUPERFAMILY HYDROLASE-LIKE, TYPE 3"/>
    <property type="match status" value="1"/>
</dbReference>
<dbReference type="Proteomes" id="UP001165678">
    <property type="component" value="Unassembled WGS sequence"/>
</dbReference>
<dbReference type="SFLD" id="SFLDG01142">
    <property type="entry name" value="C2.B.2:_Mannosyl-3-phosphoglyc"/>
    <property type="match status" value="1"/>
</dbReference>
<dbReference type="PANTHER" id="PTHR10000">
    <property type="entry name" value="PHOSPHOSERINE PHOSPHATASE"/>
    <property type="match status" value="1"/>
</dbReference>
<dbReference type="InterPro" id="IPR006381">
    <property type="entry name" value="HAD-SF-IIB-MPGP"/>
</dbReference>
<comment type="caution">
    <text evidence="4">The sequence shown here is derived from an EMBL/GenBank/DDBJ whole genome shotgun (WGS) entry which is preliminary data.</text>
</comment>
<dbReference type="GO" id="GO:0051479">
    <property type="term" value="P:mannosylglycerate biosynthetic process"/>
    <property type="evidence" value="ECO:0007669"/>
    <property type="project" value="InterPro"/>
</dbReference>
<keyword evidence="5" id="KW-1185">Reference proteome</keyword>
<sequence>MVSLNDPLLIYTDLDGTLLDHESYDWSPAEPWLARLRDAAVPVIINTSKTAAEVEQLRHELDLYAPYTVENGSVVVLPPEWCVDETATAEQWAHLPLGASHDRIVSVLAAIRENEGLSFRCFSDMDTDEVAERTALSRDRAALAKQRQGSEPLVWEDTPGRLVHFQQVLTGFGLTLTRGGRFYHVMGDEAGKGRAVHWLTSRREVLHQERPCTIGLGDGPNDVSMLEACDMAVAIHAPHGQVLEVDNAHCYFTRASGPAGWDEGLTHWISLEGSTLDE</sequence>
<organism evidence="4 5">
    <name type="scientific">Larsenimonas rhizosphaerae</name>
    <dbReference type="NCBI Taxonomy" id="2944682"/>
    <lineage>
        <taxon>Bacteria</taxon>
        <taxon>Pseudomonadati</taxon>
        <taxon>Pseudomonadota</taxon>
        <taxon>Gammaproteobacteria</taxon>
        <taxon>Oceanospirillales</taxon>
        <taxon>Halomonadaceae</taxon>
        <taxon>Larsenimonas</taxon>
    </lineage>
</organism>
<dbReference type="InterPro" id="IPR023214">
    <property type="entry name" value="HAD_sf"/>
</dbReference>
<dbReference type="NCBIfam" id="TIGR01486">
    <property type="entry name" value="HAD-SF-IIB-MPGP"/>
    <property type="match status" value="1"/>
</dbReference>
<proteinExistence type="predicted"/>
<dbReference type="GO" id="GO:0050531">
    <property type="term" value="F:mannosyl-3-phosphoglycerate phosphatase activity"/>
    <property type="evidence" value="ECO:0007669"/>
    <property type="project" value="InterPro"/>
</dbReference>
<reference evidence="4" key="1">
    <citation type="submission" date="2022-11" db="EMBL/GenBank/DDBJ databases">
        <title>Larsenimonas rhizosphaerae sp. nov., isolated from a tidal mudflat.</title>
        <authorList>
            <person name="Lee S.D."/>
            <person name="Kim I.S."/>
        </authorList>
    </citation>
    <scope>NUCLEOTIDE SEQUENCE</scope>
    <source>
        <strain evidence="4">GH2-1</strain>
    </source>
</reference>
<dbReference type="NCBIfam" id="TIGR01484">
    <property type="entry name" value="HAD-SF-IIB"/>
    <property type="match status" value="1"/>
</dbReference>
<accession>A0AA42CY82</accession>
<gene>
    <name evidence="4" type="ORF">OQ287_11295</name>
</gene>
<dbReference type="Gene3D" id="3.30.980.20">
    <property type="entry name" value="Putative mannosyl-3-phosphoglycerate phosphatase, domain 2"/>
    <property type="match status" value="1"/>
</dbReference>
<protein>
    <submittedName>
        <fullName evidence="4">HAD-IIB family hydrolase</fullName>
    </submittedName>
</protein>
<dbReference type="InterPro" id="IPR036412">
    <property type="entry name" value="HAD-like_sf"/>
</dbReference>
<evidence type="ECO:0000256" key="1">
    <source>
        <dbReference type="ARBA" id="ARBA00022723"/>
    </source>
</evidence>
<dbReference type="GO" id="GO:0005829">
    <property type="term" value="C:cytosol"/>
    <property type="evidence" value="ECO:0007669"/>
    <property type="project" value="TreeGrafter"/>
</dbReference>
<dbReference type="AlphaFoldDB" id="A0AA42CY82"/>
<name>A0AA42CY82_9GAMM</name>
<evidence type="ECO:0000313" key="4">
    <source>
        <dbReference type="EMBL" id="MCX2524825.1"/>
    </source>
</evidence>
<keyword evidence="2 4" id="KW-0378">Hydrolase</keyword>
<dbReference type="GO" id="GO:0000287">
    <property type="term" value="F:magnesium ion binding"/>
    <property type="evidence" value="ECO:0007669"/>
    <property type="project" value="TreeGrafter"/>
</dbReference>
<keyword evidence="1" id="KW-0479">Metal-binding</keyword>
<dbReference type="SFLD" id="SFLDS00003">
    <property type="entry name" value="Haloacid_Dehalogenase"/>
    <property type="match status" value="1"/>
</dbReference>
<dbReference type="InterPro" id="IPR006379">
    <property type="entry name" value="HAD-SF_hydro_IIB"/>
</dbReference>
<evidence type="ECO:0000256" key="2">
    <source>
        <dbReference type="ARBA" id="ARBA00022801"/>
    </source>
</evidence>